<keyword evidence="10" id="KW-1185">Reference proteome</keyword>
<feature type="transmembrane region" description="Helical" evidence="7">
    <location>
        <begin position="50"/>
        <end position="74"/>
    </location>
</feature>
<evidence type="ECO:0000256" key="3">
    <source>
        <dbReference type="ARBA" id="ARBA00022692"/>
    </source>
</evidence>
<dbReference type="EMBL" id="BAAAEO010000002">
    <property type="protein sequence ID" value="GAA0546755.1"/>
    <property type="molecule type" value="Genomic_DNA"/>
</dbReference>
<evidence type="ECO:0000313" key="9">
    <source>
        <dbReference type="EMBL" id="GAA0546755.1"/>
    </source>
</evidence>
<evidence type="ECO:0000256" key="4">
    <source>
        <dbReference type="ARBA" id="ARBA00022989"/>
    </source>
</evidence>
<organism evidence="9 10">
    <name type="scientific">Rheinheimera aquimaris</name>
    <dbReference type="NCBI Taxonomy" id="412437"/>
    <lineage>
        <taxon>Bacteria</taxon>
        <taxon>Pseudomonadati</taxon>
        <taxon>Pseudomonadota</taxon>
        <taxon>Gammaproteobacteria</taxon>
        <taxon>Chromatiales</taxon>
        <taxon>Chromatiaceae</taxon>
        <taxon>Rheinheimera</taxon>
    </lineage>
</organism>
<dbReference type="Pfam" id="PF01618">
    <property type="entry name" value="MotA_ExbB"/>
    <property type="match status" value="1"/>
</dbReference>
<comment type="subcellular location">
    <subcellularLocation>
        <location evidence="1">Cell membrane</location>
        <topology evidence="1">Multi-pass membrane protein</topology>
    </subcellularLocation>
    <subcellularLocation>
        <location evidence="6">Membrane</location>
        <topology evidence="6">Multi-pass membrane protein</topology>
    </subcellularLocation>
</comment>
<evidence type="ECO:0000259" key="8">
    <source>
        <dbReference type="Pfam" id="PF01618"/>
    </source>
</evidence>
<keyword evidence="4 7" id="KW-1133">Transmembrane helix</keyword>
<evidence type="ECO:0000256" key="5">
    <source>
        <dbReference type="ARBA" id="ARBA00023136"/>
    </source>
</evidence>
<keyword evidence="6" id="KW-0653">Protein transport</keyword>
<evidence type="ECO:0000256" key="6">
    <source>
        <dbReference type="RuleBase" id="RU004057"/>
    </source>
</evidence>
<name>A0ABN1DLI5_9GAMM</name>
<dbReference type="PANTHER" id="PTHR30625:SF11">
    <property type="entry name" value="MOTA_TOLQ_EXBB PROTON CHANNEL DOMAIN-CONTAINING PROTEIN"/>
    <property type="match status" value="1"/>
</dbReference>
<keyword evidence="5 7" id="KW-0472">Membrane</keyword>
<evidence type="ECO:0000313" key="10">
    <source>
        <dbReference type="Proteomes" id="UP001501169"/>
    </source>
</evidence>
<reference evidence="9 10" key="1">
    <citation type="journal article" date="2019" name="Int. J. Syst. Evol. Microbiol.">
        <title>The Global Catalogue of Microorganisms (GCM) 10K type strain sequencing project: providing services to taxonomists for standard genome sequencing and annotation.</title>
        <authorList>
            <consortium name="The Broad Institute Genomics Platform"/>
            <consortium name="The Broad Institute Genome Sequencing Center for Infectious Disease"/>
            <person name="Wu L."/>
            <person name="Ma J."/>
        </authorList>
    </citation>
    <scope>NUCLEOTIDE SEQUENCE [LARGE SCALE GENOMIC DNA]</scope>
    <source>
        <strain evidence="9 10">JCM 14331</strain>
    </source>
</reference>
<comment type="similarity">
    <text evidence="6">Belongs to the exbB/tolQ family.</text>
</comment>
<keyword evidence="3 7" id="KW-0812">Transmembrane</keyword>
<evidence type="ECO:0000256" key="7">
    <source>
        <dbReference type="SAM" id="Phobius"/>
    </source>
</evidence>
<protein>
    <recommendedName>
        <fullName evidence="8">MotA/TolQ/ExbB proton channel domain-containing protein</fullName>
    </recommendedName>
</protein>
<dbReference type="InterPro" id="IPR002898">
    <property type="entry name" value="MotA_ExbB_proton_chnl"/>
</dbReference>
<keyword evidence="6" id="KW-0813">Transport</keyword>
<dbReference type="Proteomes" id="UP001501169">
    <property type="component" value="Unassembled WGS sequence"/>
</dbReference>
<dbReference type="RefSeq" id="WP_226766281.1">
    <property type="nucleotide sequence ID" value="NZ_BAAAEO010000002.1"/>
</dbReference>
<evidence type="ECO:0000256" key="1">
    <source>
        <dbReference type="ARBA" id="ARBA00004651"/>
    </source>
</evidence>
<accession>A0ABN1DLI5</accession>
<dbReference type="InterPro" id="IPR050790">
    <property type="entry name" value="ExbB/TolQ_transport"/>
</dbReference>
<keyword evidence="2" id="KW-1003">Cell membrane</keyword>
<proteinExistence type="inferred from homology"/>
<sequence length="128" mass="13626">MISMLTDNLVCWLILAAALGSYQLLLQEWLLLRSGNWQQCGQWQQFNTVLIASMPLCGLLGTIVGLLSVFAGLASGDSGAAELSSGIGDALFTTQLGLSCAIPAWLLQSLVNAKLARARVTHQHTQVA</sequence>
<dbReference type="PANTHER" id="PTHR30625">
    <property type="entry name" value="PROTEIN TOLQ"/>
    <property type="match status" value="1"/>
</dbReference>
<gene>
    <name evidence="9" type="ORF">GCM10009098_12920</name>
</gene>
<evidence type="ECO:0000256" key="2">
    <source>
        <dbReference type="ARBA" id="ARBA00022475"/>
    </source>
</evidence>
<feature type="domain" description="MotA/TolQ/ExbB proton channel" evidence="8">
    <location>
        <begin position="45"/>
        <end position="117"/>
    </location>
</feature>
<comment type="caution">
    <text evidence="9">The sequence shown here is derived from an EMBL/GenBank/DDBJ whole genome shotgun (WGS) entry which is preliminary data.</text>
</comment>